<dbReference type="SUPFAM" id="SSF48452">
    <property type="entry name" value="TPR-like"/>
    <property type="match status" value="1"/>
</dbReference>
<evidence type="ECO:0008006" key="5">
    <source>
        <dbReference type="Google" id="ProtNLM"/>
    </source>
</evidence>
<dbReference type="AlphaFoldDB" id="A0A418M983"/>
<protein>
    <recommendedName>
        <fullName evidence="5">Tetratricopeptide repeat protein</fullName>
    </recommendedName>
</protein>
<evidence type="ECO:0000256" key="1">
    <source>
        <dbReference type="PROSITE-ProRule" id="PRU00339"/>
    </source>
</evidence>
<dbReference type="Gene3D" id="1.25.40.10">
    <property type="entry name" value="Tetratricopeptide repeat domain"/>
    <property type="match status" value="1"/>
</dbReference>
<reference evidence="3 4" key="1">
    <citation type="submission" date="2018-08" db="EMBL/GenBank/DDBJ databases">
        <title>Fibrisoma montanum sp. nov., isolated from Danxia mountain soil.</title>
        <authorList>
            <person name="Huang Y."/>
        </authorList>
    </citation>
    <scope>NUCLEOTIDE SEQUENCE [LARGE SCALE GENOMIC DNA]</scope>
    <source>
        <strain evidence="3 4">HYT19</strain>
    </source>
</reference>
<evidence type="ECO:0000313" key="4">
    <source>
        <dbReference type="Proteomes" id="UP000283523"/>
    </source>
</evidence>
<keyword evidence="4" id="KW-1185">Reference proteome</keyword>
<dbReference type="EMBL" id="QXED01000004">
    <property type="protein sequence ID" value="RIV22659.1"/>
    <property type="molecule type" value="Genomic_DNA"/>
</dbReference>
<keyword evidence="1" id="KW-0802">TPR repeat</keyword>
<keyword evidence="2" id="KW-0732">Signal</keyword>
<dbReference type="OrthoDB" id="9813254at2"/>
<sequence>MAPKLRILNAFFFIVLTSLPTLTNGQVLSDPSLQQTIQQVLDKIYNMEFDEATPLIRQLRTRYPQHPVGPILQATQLELQYLPVHENTTATAQFTQATLQGLEQAKRMLERNAKDPEAIFFALTAHSYLASLYSNQGEALKAVSESKKAYTYMKDGFSLMNKSTDFYFTTGLYNYYVERYPMDHPVVRPFMVFFQDGNMPIGLKQMDIATRRALFMRPVACYYLAHVYLKHENQPAKAIGYTKYLADKYPDNPLFAMINAETLLLSGRYAEAQPYVQRLRQIQHKLVPLAVRVFDGMLQEYGAKNDREAAANYQAALKLPFNRAYTVEYNAMAYAGLARIAARANDPNRAKEYYKRVLKISEYKGLIREAKNYTKS</sequence>
<proteinExistence type="predicted"/>
<feature type="signal peptide" evidence="2">
    <location>
        <begin position="1"/>
        <end position="23"/>
    </location>
</feature>
<accession>A0A418M983</accession>
<dbReference type="InterPro" id="IPR019734">
    <property type="entry name" value="TPR_rpt"/>
</dbReference>
<feature type="repeat" description="TPR" evidence="1">
    <location>
        <begin position="331"/>
        <end position="364"/>
    </location>
</feature>
<feature type="chain" id="PRO_5019306944" description="Tetratricopeptide repeat protein" evidence="2">
    <location>
        <begin position="24"/>
        <end position="376"/>
    </location>
</feature>
<name>A0A418M983_9BACT</name>
<dbReference type="RefSeq" id="WP_119668842.1">
    <property type="nucleotide sequence ID" value="NZ_QXED01000004.1"/>
</dbReference>
<evidence type="ECO:0000313" key="3">
    <source>
        <dbReference type="EMBL" id="RIV22659.1"/>
    </source>
</evidence>
<dbReference type="Proteomes" id="UP000283523">
    <property type="component" value="Unassembled WGS sequence"/>
</dbReference>
<dbReference type="PROSITE" id="PS50005">
    <property type="entry name" value="TPR"/>
    <property type="match status" value="1"/>
</dbReference>
<organism evidence="3 4">
    <name type="scientific">Fibrisoma montanum</name>
    <dbReference type="NCBI Taxonomy" id="2305895"/>
    <lineage>
        <taxon>Bacteria</taxon>
        <taxon>Pseudomonadati</taxon>
        <taxon>Bacteroidota</taxon>
        <taxon>Cytophagia</taxon>
        <taxon>Cytophagales</taxon>
        <taxon>Spirosomataceae</taxon>
        <taxon>Fibrisoma</taxon>
    </lineage>
</organism>
<dbReference type="InterPro" id="IPR011990">
    <property type="entry name" value="TPR-like_helical_dom_sf"/>
</dbReference>
<gene>
    <name evidence="3" type="ORF">DYU11_16785</name>
</gene>
<comment type="caution">
    <text evidence="3">The sequence shown here is derived from an EMBL/GenBank/DDBJ whole genome shotgun (WGS) entry which is preliminary data.</text>
</comment>
<evidence type="ECO:0000256" key="2">
    <source>
        <dbReference type="SAM" id="SignalP"/>
    </source>
</evidence>